<feature type="transmembrane region" description="Helical" evidence="1">
    <location>
        <begin position="34"/>
        <end position="50"/>
    </location>
</feature>
<protein>
    <submittedName>
        <fullName evidence="2">AzlC-like protein</fullName>
    </submittedName>
</protein>
<sequence>MARGLWRGRSQALPWVTAAGATVATVSLGVPQAYGIVVGALIGLAACALMRRKSVAVA</sequence>
<keyword evidence="3" id="KW-1185">Reference proteome</keyword>
<keyword evidence="1" id="KW-1133">Transmembrane helix</keyword>
<reference evidence="2 3" key="1">
    <citation type="submission" date="2006-06" db="EMBL/GenBank/DDBJ databases">
        <authorList>
            <person name="Moran M.A."/>
            <person name="Ferriera S."/>
            <person name="Johnson J."/>
            <person name="Kravitz S."/>
            <person name="Beeson K."/>
            <person name="Sutton G."/>
            <person name="Rogers Y.-H."/>
            <person name="Friedman R."/>
            <person name="Frazier M."/>
            <person name="Venter J.C."/>
        </authorList>
    </citation>
    <scope>NUCLEOTIDE SEQUENCE [LARGE SCALE GENOMIC DNA]</scope>
    <source>
        <strain evidence="2 3">E-37</strain>
    </source>
</reference>
<dbReference type="AlphaFoldDB" id="A3K4M6"/>
<name>A3K4M6_SAGS3</name>
<accession>A3K4M6</accession>
<evidence type="ECO:0000313" key="2">
    <source>
        <dbReference type="EMBL" id="EBA07925.1"/>
    </source>
</evidence>
<keyword evidence="1" id="KW-0472">Membrane</keyword>
<comment type="caution">
    <text evidence="2">The sequence shown here is derived from an EMBL/GenBank/DDBJ whole genome shotgun (WGS) entry which is preliminary data.</text>
</comment>
<proteinExistence type="predicted"/>
<keyword evidence="1" id="KW-0812">Transmembrane</keyword>
<dbReference type="EMBL" id="AAYA01000007">
    <property type="protein sequence ID" value="EBA07925.1"/>
    <property type="molecule type" value="Genomic_DNA"/>
</dbReference>
<evidence type="ECO:0000256" key="1">
    <source>
        <dbReference type="SAM" id="Phobius"/>
    </source>
</evidence>
<feature type="transmembrane region" description="Helical" evidence="1">
    <location>
        <begin position="12"/>
        <end position="28"/>
    </location>
</feature>
<evidence type="ECO:0000313" key="3">
    <source>
        <dbReference type="Proteomes" id="UP000005713"/>
    </source>
</evidence>
<gene>
    <name evidence="2" type="ORF">SSE37_01690</name>
</gene>
<dbReference type="Proteomes" id="UP000005713">
    <property type="component" value="Unassembled WGS sequence"/>
</dbReference>
<organism evidence="2 3">
    <name type="scientific">Sagittula stellata (strain ATCC 700073 / DSM 11524 / E-37)</name>
    <dbReference type="NCBI Taxonomy" id="388399"/>
    <lineage>
        <taxon>Bacteria</taxon>
        <taxon>Pseudomonadati</taxon>
        <taxon>Pseudomonadota</taxon>
        <taxon>Alphaproteobacteria</taxon>
        <taxon>Rhodobacterales</taxon>
        <taxon>Roseobacteraceae</taxon>
        <taxon>Sagittula</taxon>
    </lineage>
</organism>